<keyword evidence="1" id="KW-0175">Coiled coil</keyword>
<sequence length="116" mass="13985">MDKDKKIEIQQQELLRLDKENEELNQQIVELNDQIAKLTDELTIEKNKPKEGYEQAKRMMVDLEDRQEEFINLISELSNLKLKYEKEILKTQNVREEYQDKIVSAMWDMKHAIETM</sequence>
<organism evidence="2">
    <name type="scientific">virus sp. ctmTa7</name>
    <dbReference type="NCBI Taxonomy" id="2828255"/>
    <lineage>
        <taxon>Viruses</taxon>
    </lineage>
</organism>
<keyword evidence="2" id="KW-0675">Receptor</keyword>
<evidence type="ECO:0000313" key="2">
    <source>
        <dbReference type="EMBL" id="DAE28825.1"/>
    </source>
</evidence>
<feature type="coiled-coil region" evidence="1">
    <location>
        <begin position="7"/>
        <end position="101"/>
    </location>
</feature>
<reference evidence="2" key="1">
    <citation type="journal article" date="2021" name="Proc. Natl. Acad. Sci. U.S.A.">
        <title>A Catalog of Tens of Thousands of Viruses from Human Metagenomes Reveals Hidden Associations with Chronic Diseases.</title>
        <authorList>
            <person name="Tisza M.J."/>
            <person name="Buck C.B."/>
        </authorList>
    </citation>
    <scope>NUCLEOTIDE SEQUENCE</scope>
    <source>
        <strain evidence="2">CtmTa7</strain>
    </source>
</reference>
<proteinExistence type="predicted"/>
<protein>
    <submittedName>
        <fullName evidence="2">Gamma-aminobutyric acid type B receptor(B) receptor, coiled-coil, heterodimer, SIGNALING.62A</fullName>
    </submittedName>
</protein>
<name>A0A8S5RCK9_9VIRU</name>
<evidence type="ECO:0000256" key="1">
    <source>
        <dbReference type="SAM" id="Coils"/>
    </source>
</evidence>
<dbReference type="EMBL" id="BK059091">
    <property type="protein sequence ID" value="DAE28825.1"/>
    <property type="molecule type" value="Genomic_DNA"/>
</dbReference>
<accession>A0A8S5RCK9</accession>